<name>A0A8C8AHV1_9STRI</name>
<reference evidence="7" key="1">
    <citation type="submission" date="2025-08" db="UniProtKB">
        <authorList>
            <consortium name="Ensembl"/>
        </authorList>
    </citation>
    <scope>IDENTIFICATION</scope>
</reference>
<dbReference type="InterPro" id="IPR044611">
    <property type="entry name" value="E3A/B/C-like"/>
</dbReference>
<keyword evidence="3" id="KW-0808">Transferase</keyword>
<evidence type="ECO:0000256" key="5">
    <source>
        <dbReference type="PROSITE-ProRule" id="PRU00104"/>
    </source>
</evidence>
<evidence type="ECO:0000256" key="4">
    <source>
        <dbReference type="ARBA" id="ARBA00022786"/>
    </source>
</evidence>
<dbReference type="AlphaFoldDB" id="A0A8C8AHV1"/>
<dbReference type="EC" id="2.3.2.26" evidence="2"/>
<accession>A0A8C8AHV1</accession>
<proteinExistence type="predicted"/>
<evidence type="ECO:0000256" key="2">
    <source>
        <dbReference type="ARBA" id="ARBA00012485"/>
    </source>
</evidence>
<dbReference type="PROSITE" id="PS50237">
    <property type="entry name" value="HECT"/>
    <property type="match status" value="1"/>
</dbReference>
<keyword evidence="8" id="KW-1185">Reference proteome</keyword>
<dbReference type="PANTHER" id="PTHR45700:SF8">
    <property type="entry name" value="HECT-TYPE E3 UBIQUITIN TRANSFERASE"/>
    <property type="match status" value="1"/>
</dbReference>
<reference evidence="7" key="2">
    <citation type="submission" date="2025-09" db="UniProtKB">
        <authorList>
            <consortium name="Ensembl"/>
        </authorList>
    </citation>
    <scope>IDENTIFICATION</scope>
</reference>
<dbReference type="Gene3D" id="3.30.2410.10">
    <property type="entry name" value="Hect, E3 ligase catalytic domain"/>
    <property type="match status" value="1"/>
</dbReference>
<dbReference type="Pfam" id="PF00632">
    <property type="entry name" value="HECT"/>
    <property type="match status" value="1"/>
</dbReference>
<sequence length="77" mass="9316">QYKKLDQTIRNFWTVFYRLPEEKKKMFLDSQIENPDEVYPIANTCSRILFLPRYSSKRILKKRLLCAIEHNESFGLC</sequence>
<dbReference type="Proteomes" id="UP000694552">
    <property type="component" value="Unplaced"/>
</dbReference>
<comment type="catalytic activity">
    <reaction evidence="1">
        <text>S-ubiquitinyl-[E2 ubiquitin-conjugating enzyme]-L-cysteine + [acceptor protein]-L-lysine = [E2 ubiquitin-conjugating enzyme]-L-cysteine + N(6)-ubiquitinyl-[acceptor protein]-L-lysine.</text>
        <dbReference type="EC" id="2.3.2.26"/>
    </reaction>
</comment>
<keyword evidence="4 5" id="KW-0833">Ubl conjugation pathway</keyword>
<dbReference type="GO" id="GO:0061630">
    <property type="term" value="F:ubiquitin protein ligase activity"/>
    <property type="evidence" value="ECO:0007669"/>
    <property type="project" value="UniProtKB-EC"/>
</dbReference>
<evidence type="ECO:0000313" key="7">
    <source>
        <dbReference type="Ensembl" id="ENSOSUP00000006606.1"/>
    </source>
</evidence>
<dbReference type="PANTHER" id="PTHR45700">
    <property type="entry name" value="UBIQUITIN-PROTEIN LIGASE E3C"/>
    <property type="match status" value="1"/>
</dbReference>
<dbReference type="InterPro" id="IPR000569">
    <property type="entry name" value="HECT_dom"/>
</dbReference>
<evidence type="ECO:0000256" key="1">
    <source>
        <dbReference type="ARBA" id="ARBA00000885"/>
    </source>
</evidence>
<dbReference type="InterPro" id="IPR035983">
    <property type="entry name" value="Hect_E3_ubiquitin_ligase"/>
</dbReference>
<feature type="domain" description="HECT" evidence="6">
    <location>
        <begin position="12"/>
        <end position="77"/>
    </location>
</feature>
<dbReference type="GO" id="GO:0000209">
    <property type="term" value="P:protein polyubiquitination"/>
    <property type="evidence" value="ECO:0007669"/>
    <property type="project" value="InterPro"/>
</dbReference>
<dbReference type="Ensembl" id="ENSOSUT00000006871.1">
    <property type="protein sequence ID" value="ENSOSUP00000006606.1"/>
    <property type="gene ID" value="ENSOSUG00000004918.1"/>
</dbReference>
<dbReference type="SUPFAM" id="SSF56204">
    <property type="entry name" value="Hect, E3 ligase catalytic domain"/>
    <property type="match status" value="1"/>
</dbReference>
<evidence type="ECO:0000259" key="6">
    <source>
        <dbReference type="PROSITE" id="PS50237"/>
    </source>
</evidence>
<evidence type="ECO:0000313" key="8">
    <source>
        <dbReference type="Proteomes" id="UP000694552"/>
    </source>
</evidence>
<evidence type="ECO:0000256" key="3">
    <source>
        <dbReference type="ARBA" id="ARBA00022679"/>
    </source>
</evidence>
<organism evidence="7 8">
    <name type="scientific">Otus sunia</name>
    <name type="common">Oriental scops-owl</name>
    <dbReference type="NCBI Taxonomy" id="257818"/>
    <lineage>
        <taxon>Eukaryota</taxon>
        <taxon>Metazoa</taxon>
        <taxon>Chordata</taxon>
        <taxon>Craniata</taxon>
        <taxon>Vertebrata</taxon>
        <taxon>Euteleostomi</taxon>
        <taxon>Archelosauria</taxon>
        <taxon>Archosauria</taxon>
        <taxon>Dinosauria</taxon>
        <taxon>Saurischia</taxon>
        <taxon>Theropoda</taxon>
        <taxon>Coelurosauria</taxon>
        <taxon>Aves</taxon>
        <taxon>Neognathae</taxon>
        <taxon>Neoaves</taxon>
        <taxon>Telluraves</taxon>
        <taxon>Strigiformes</taxon>
        <taxon>Strigidae</taxon>
        <taxon>Otus</taxon>
    </lineage>
</organism>
<feature type="active site" description="Glycyl thioester intermediate" evidence="5">
    <location>
        <position position="45"/>
    </location>
</feature>
<protein>
    <recommendedName>
        <fullName evidence="2">HECT-type E3 ubiquitin transferase</fullName>
        <ecNumber evidence="2">2.3.2.26</ecNumber>
    </recommendedName>
</protein>